<dbReference type="EMBL" id="JAGFNK010000208">
    <property type="protein sequence ID" value="KAI9458549.1"/>
    <property type="molecule type" value="Genomic_DNA"/>
</dbReference>
<name>A0ACC0U3C9_9AGAM</name>
<evidence type="ECO:0000313" key="1">
    <source>
        <dbReference type="EMBL" id="KAI9458549.1"/>
    </source>
</evidence>
<comment type="caution">
    <text evidence="1">The sequence shown here is derived from an EMBL/GenBank/DDBJ whole genome shotgun (WGS) entry which is preliminary data.</text>
</comment>
<keyword evidence="2" id="KW-1185">Reference proteome</keyword>
<gene>
    <name evidence="1" type="ORF">F5148DRAFT_319694</name>
</gene>
<sequence>MVKWYYTVIVGTQPGVYGDWYLLARRSVICELTDQPCRTQVAPKVSEISGAIHKKFKTYAEAWEAFNRAAREGSVRVVRLDPEPEVASLAPAHHCTEETGLSREAYNRCTIARPTPRPVTVLQRRFPRNDAPTNIFSSTHAGPSDLAGRINRISTELEPRGTRLSNQGPRNESGHMYGAERPESTHATSVDRTGLVGNERWQEGHRVTARPTRTSIEPRRLSQESPRVTNDSMHILSRLHQIEDDQDNGSQVHTRGGQHPHVNMPASPRSNGEGEL</sequence>
<accession>A0ACC0U3C9</accession>
<protein>
    <submittedName>
        <fullName evidence="1">Uncharacterized protein</fullName>
    </submittedName>
</protein>
<proteinExistence type="predicted"/>
<reference evidence="1" key="1">
    <citation type="submission" date="2021-03" db="EMBL/GenBank/DDBJ databases">
        <title>Evolutionary priming and transition to the ectomycorrhizal habit in an iconic lineage of mushroom-forming fungi: is preadaptation a requirement?</title>
        <authorList>
            <consortium name="DOE Joint Genome Institute"/>
            <person name="Looney B.P."/>
            <person name="Miyauchi S."/>
            <person name="Morin E."/>
            <person name="Drula E."/>
            <person name="Courty P.E."/>
            <person name="Chicoki N."/>
            <person name="Fauchery L."/>
            <person name="Kohler A."/>
            <person name="Kuo A."/>
            <person name="LaButti K."/>
            <person name="Pangilinan J."/>
            <person name="Lipzen A."/>
            <person name="Riley R."/>
            <person name="Andreopoulos W."/>
            <person name="He G."/>
            <person name="Johnson J."/>
            <person name="Barry K.W."/>
            <person name="Grigoriev I.V."/>
            <person name="Nagy L."/>
            <person name="Hibbett D."/>
            <person name="Henrissat B."/>
            <person name="Matheny P.B."/>
            <person name="Labbe J."/>
            <person name="Martin A.F."/>
        </authorList>
    </citation>
    <scope>NUCLEOTIDE SEQUENCE</scope>
    <source>
        <strain evidence="1">BPL698</strain>
    </source>
</reference>
<dbReference type="Proteomes" id="UP001207468">
    <property type="component" value="Unassembled WGS sequence"/>
</dbReference>
<evidence type="ECO:0000313" key="2">
    <source>
        <dbReference type="Proteomes" id="UP001207468"/>
    </source>
</evidence>
<organism evidence="1 2">
    <name type="scientific">Russula earlei</name>
    <dbReference type="NCBI Taxonomy" id="71964"/>
    <lineage>
        <taxon>Eukaryota</taxon>
        <taxon>Fungi</taxon>
        <taxon>Dikarya</taxon>
        <taxon>Basidiomycota</taxon>
        <taxon>Agaricomycotina</taxon>
        <taxon>Agaricomycetes</taxon>
        <taxon>Russulales</taxon>
        <taxon>Russulaceae</taxon>
        <taxon>Russula</taxon>
    </lineage>
</organism>